<keyword evidence="1" id="KW-0812">Transmembrane</keyword>
<feature type="transmembrane region" description="Helical" evidence="1">
    <location>
        <begin position="147"/>
        <end position="165"/>
    </location>
</feature>
<evidence type="ECO:0000313" key="3">
    <source>
        <dbReference type="Proteomes" id="UP000092445"/>
    </source>
</evidence>
<reference evidence="2" key="2">
    <citation type="submission" date="2020-05" db="UniProtKB">
        <authorList>
            <consortium name="EnsemblMetazoa"/>
        </authorList>
    </citation>
    <scope>IDENTIFICATION</scope>
    <source>
        <strain evidence="2">IAEA</strain>
    </source>
</reference>
<proteinExistence type="predicted"/>
<keyword evidence="1" id="KW-0472">Membrane</keyword>
<dbReference type="Proteomes" id="UP000092445">
    <property type="component" value="Unassembled WGS sequence"/>
</dbReference>
<keyword evidence="3" id="KW-1185">Reference proteome</keyword>
<dbReference type="AlphaFoldDB" id="A0A1A9ZUV0"/>
<name>A0A1A9ZUV0_GLOPL</name>
<dbReference type="EnsemblMetazoa" id="GPAI025796-RA">
    <property type="protein sequence ID" value="GPAI025796-PA"/>
    <property type="gene ID" value="GPAI025796"/>
</dbReference>
<evidence type="ECO:0000256" key="1">
    <source>
        <dbReference type="SAM" id="Phobius"/>
    </source>
</evidence>
<sequence length="222" mass="22636">MKIILNKNFNINNLQYCITPSAAASTAASVATCAAASAKPGVAASPAAAAAALESEIILMICDMLCSRMGMVVASSIPCNSRTSRNSRTKPFVTGAFMSNVCHALLVKTSFSTVISDGRGCTDFDIMLALSEKKPQILYPRNMYNKLLKNVLFLGVIVGLCYQVAAQIEDDALPAAAAAGEAATPGFALAAAQVATLAAVEAAALGIGAINGTGAVTGSEIV</sequence>
<keyword evidence="1" id="KW-1133">Transmembrane helix</keyword>
<reference evidence="3" key="1">
    <citation type="submission" date="2014-03" db="EMBL/GenBank/DDBJ databases">
        <authorList>
            <person name="Aksoy S."/>
            <person name="Warren W."/>
            <person name="Wilson R.K."/>
        </authorList>
    </citation>
    <scope>NUCLEOTIDE SEQUENCE [LARGE SCALE GENOMIC DNA]</scope>
    <source>
        <strain evidence="3">IAEA</strain>
    </source>
</reference>
<accession>A0A1A9ZUV0</accession>
<protein>
    <submittedName>
        <fullName evidence="2">Uncharacterized protein</fullName>
    </submittedName>
</protein>
<dbReference type="VEuPathDB" id="VectorBase:GPAI025796"/>
<organism evidence="2 3">
    <name type="scientific">Glossina pallidipes</name>
    <name type="common">Tsetse fly</name>
    <dbReference type="NCBI Taxonomy" id="7398"/>
    <lineage>
        <taxon>Eukaryota</taxon>
        <taxon>Metazoa</taxon>
        <taxon>Ecdysozoa</taxon>
        <taxon>Arthropoda</taxon>
        <taxon>Hexapoda</taxon>
        <taxon>Insecta</taxon>
        <taxon>Pterygota</taxon>
        <taxon>Neoptera</taxon>
        <taxon>Endopterygota</taxon>
        <taxon>Diptera</taxon>
        <taxon>Brachycera</taxon>
        <taxon>Muscomorpha</taxon>
        <taxon>Hippoboscoidea</taxon>
        <taxon>Glossinidae</taxon>
        <taxon>Glossina</taxon>
    </lineage>
</organism>
<evidence type="ECO:0000313" key="2">
    <source>
        <dbReference type="EnsemblMetazoa" id="GPAI025796-PA"/>
    </source>
</evidence>